<evidence type="ECO:0000256" key="2">
    <source>
        <dbReference type="ARBA" id="ARBA00022553"/>
    </source>
</evidence>
<dbReference type="PANTHER" id="PTHR30505">
    <property type="entry name" value="FRUCTOSE-LIKE PERMEASE"/>
    <property type="match status" value="1"/>
</dbReference>
<dbReference type="NCBIfam" id="TIGR00829">
    <property type="entry name" value="FRU"/>
    <property type="match status" value="1"/>
</dbReference>
<keyword evidence="3" id="KW-0762">Sugar transport</keyword>
<dbReference type="InterPro" id="IPR013011">
    <property type="entry name" value="PTS_EIIB_2"/>
</dbReference>
<evidence type="ECO:0000256" key="3">
    <source>
        <dbReference type="ARBA" id="ARBA00022597"/>
    </source>
</evidence>
<dbReference type="GO" id="GO:0090563">
    <property type="term" value="F:protein-phosphocysteine-sugar phosphotransferase activity"/>
    <property type="evidence" value="ECO:0007669"/>
    <property type="project" value="TreeGrafter"/>
</dbReference>
<organism evidence="8 9">
    <name type="scientific">Lacticaseibacillus paracasei subsp. paracasei Lpp123</name>
    <dbReference type="NCBI Taxonomy" id="1256201"/>
    <lineage>
        <taxon>Bacteria</taxon>
        <taxon>Bacillati</taxon>
        <taxon>Bacillota</taxon>
        <taxon>Bacilli</taxon>
        <taxon>Lactobacillales</taxon>
        <taxon>Lactobacillaceae</taxon>
        <taxon>Lacticaseibacillus</taxon>
    </lineage>
</organism>
<dbReference type="GO" id="GO:0016301">
    <property type="term" value="F:kinase activity"/>
    <property type="evidence" value="ECO:0007669"/>
    <property type="project" value="UniProtKB-KW"/>
</dbReference>
<reference evidence="8 9" key="1">
    <citation type="journal article" date="2013" name="PLoS ONE">
        <title>Lactobacillus paracasei comparative genomics: towards species pan-genome definition and exploitation of diversity.</title>
        <authorList>
            <person name="Smokvina T."/>
            <person name="Wels M."/>
            <person name="Polka J."/>
            <person name="Chervaux C."/>
            <person name="Brisse S."/>
            <person name="Boekhorst J."/>
            <person name="van Hylckama Vlieg J.E."/>
            <person name="Siezen R.J."/>
        </authorList>
    </citation>
    <scope>NUCLEOTIDE SEQUENCE [LARGE SCALE GENOMIC DNA]</scope>
    <source>
        <strain evidence="8 9">Lpp123</strain>
    </source>
</reference>
<protein>
    <submittedName>
        <fullName evidence="8">PTS subunit IIBC</fullName>
    </submittedName>
</protein>
<dbReference type="Proteomes" id="UP000014316">
    <property type="component" value="Unassembled WGS sequence"/>
</dbReference>
<dbReference type="PANTHER" id="PTHR30505:SF0">
    <property type="entry name" value="FRUCTOSE-LIKE PTS SYSTEM EIIBC COMPONENT-RELATED"/>
    <property type="match status" value="1"/>
</dbReference>
<dbReference type="InterPro" id="IPR003501">
    <property type="entry name" value="PTS_EIIB_2/3"/>
</dbReference>
<keyword evidence="4" id="KW-0808">Transferase</keyword>
<keyword evidence="2" id="KW-0597">Phosphoprotein</keyword>
<evidence type="ECO:0000256" key="6">
    <source>
        <dbReference type="ARBA" id="ARBA00022777"/>
    </source>
</evidence>
<comment type="caution">
    <text evidence="8">The sequence shown here is derived from an EMBL/GenBank/DDBJ whole genome shotgun (WGS) entry which is preliminary data.</text>
</comment>
<keyword evidence="5" id="KW-0598">Phosphotransferase system</keyword>
<dbReference type="PROSITE" id="PS51099">
    <property type="entry name" value="PTS_EIIB_TYPE_2"/>
    <property type="match status" value="1"/>
</dbReference>
<evidence type="ECO:0000313" key="9">
    <source>
        <dbReference type="Proteomes" id="UP000014316"/>
    </source>
</evidence>
<evidence type="ECO:0000256" key="1">
    <source>
        <dbReference type="ARBA" id="ARBA00022448"/>
    </source>
</evidence>
<evidence type="ECO:0000256" key="4">
    <source>
        <dbReference type="ARBA" id="ARBA00022679"/>
    </source>
</evidence>
<feature type="domain" description="PTS EIIB type-2" evidence="7">
    <location>
        <begin position="4"/>
        <end position="77"/>
    </location>
</feature>
<dbReference type="SUPFAM" id="SSF52794">
    <property type="entry name" value="PTS system IIB component-like"/>
    <property type="match status" value="1"/>
</dbReference>
<proteinExistence type="predicted"/>
<dbReference type="InterPro" id="IPR050864">
    <property type="entry name" value="Bacterial_PTS_Sugar_Transport"/>
</dbReference>
<dbReference type="GO" id="GO:0022877">
    <property type="term" value="F:protein-N(PI)-phosphohistidine-fructose phosphotransferase system transporter activity"/>
    <property type="evidence" value="ECO:0007669"/>
    <property type="project" value="InterPro"/>
</dbReference>
<evidence type="ECO:0000256" key="5">
    <source>
        <dbReference type="ARBA" id="ARBA00022683"/>
    </source>
</evidence>
<dbReference type="GO" id="GO:0005886">
    <property type="term" value="C:plasma membrane"/>
    <property type="evidence" value="ECO:0007669"/>
    <property type="project" value="TreeGrafter"/>
</dbReference>
<gene>
    <name evidence="8" type="ORF">Lpp123_15718</name>
</gene>
<keyword evidence="1" id="KW-0813">Transport</keyword>
<dbReference type="InterPro" id="IPR003353">
    <property type="entry name" value="PTS_IIB_fruc"/>
</dbReference>
<dbReference type="AlphaFoldDB" id="A0A829G1P1"/>
<keyword evidence="6" id="KW-0418">Kinase</keyword>
<dbReference type="CDD" id="cd05569">
    <property type="entry name" value="PTS_IIB_fructose"/>
    <property type="match status" value="1"/>
</dbReference>
<dbReference type="Pfam" id="PF02302">
    <property type="entry name" value="PTS_IIB"/>
    <property type="match status" value="1"/>
</dbReference>
<dbReference type="GO" id="GO:0009401">
    <property type="term" value="P:phosphoenolpyruvate-dependent sugar phosphotransferase system"/>
    <property type="evidence" value="ECO:0007669"/>
    <property type="project" value="UniProtKB-KW"/>
</dbReference>
<dbReference type="EMBL" id="ANJW01000919">
    <property type="protein sequence ID" value="EPC49014.1"/>
    <property type="molecule type" value="Genomic_DNA"/>
</dbReference>
<accession>A0A829G1P1</accession>
<name>A0A829G1P1_LACPA</name>
<feature type="non-terminal residue" evidence="8">
    <location>
        <position position="77"/>
    </location>
</feature>
<evidence type="ECO:0000313" key="8">
    <source>
        <dbReference type="EMBL" id="EPC49014.1"/>
    </source>
</evidence>
<sequence>MADLKIVGVTNCPAGIAHTYMVAEAIEQKAKSLGYEVHVETQGANGVENKLTDADIAAADYVILALGKGMSAEDKAR</sequence>
<dbReference type="InterPro" id="IPR036095">
    <property type="entry name" value="PTS_EIIB-like_sf"/>
</dbReference>
<dbReference type="Gene3D" id="3.40.50.2300">
    <property type="match status" value="1"/>
</dbReference>
<evidence type="ECO:0000259" key="7">
    <source>
        <dbReference type="PROSITE" id="PS51099"/>
    </source>
</evidence>